<dbReference type="EMBL" id="JARJCN010000007">
    <property type="protein sequence ID" value="KAJ7099442.1"/>
    <property type="molecule type" value="Genomic_DNA"/>
</dbReference>
<feature type="transmembrane region" description="Helical" evidence="1">
    <location>
        <begin position="211"/>
        <end position="234"/>
    </location>
</feature>
<gene>
    <name evidence="3" type="ORF">B0H15DRAFT_820287</name>
</gene>
<feature type="transmembrane region" description="Helical" evidence="1">
    <location>
        <begin position="57"/>
        <end position="78"/>
    </location>
</feature>
<feature type="transmembrane region" description="Helical" evidence="1">
    <location>
        <begin position="20"/>
        <end position="45"/>
    </location>
</feature>
<dbReference type="AlphaFoldDB" id="A0AAD6XTX7"/>
<keyword evidence="1" id="KW-1133">Transmembrane helix</keyword>
<dbReference type="InterPro" id="IPR045339">
    <property type="entry name" value="DUF6534"/>
</dbReference>
<dbReference type="PANTHER" id="PTHR40465:SF1">
    <property type="entry name" value="DUF6534 DOMAIN-CONTAINING PROTEIN"/>
    <property type="match status" value="1"/>
</dbReference>
<comment type="caution">
    <text evidence="3">The sequence shown here is derived from an EMBL/GenBank/DDBJ whole genome shotgun (WGS) entry which is preliminary data.</text>
</comment>
<dbReference type="Pfam" id="PF20152">
    <property type="entry name" value="DUF6534"/>
    <property type="match status" value="1"/>
</dbReference>
<evidence type="ECO:0000259" key="2">
    <source>
        <dbReference type="Pfam" id="PF20152"/>
    </source>
</evidence>
<keyword evidence="1" id="KW-0472">Membrane</keyword>
<feature type="transmembrane region" description="Helical" evidence="1">
    <location>
        <begin position="129"/>
        <end position="151"/>
    </location>
</feature>
<feature type="transmembrane region" description="Helical" evidence="1">
    <location>
        <begin position="171"/>
        <end position="191"/>
    </location>
</feature>
<dbReference type="Proteomes" id="UP001222325">
    <property type="component" value="Unassembled WGS sequence"/>
</dbReference>
<sequence>MKQLSVPPATMSAAGFGSTLGAIEIGVLISYFLLGLTTLQVYIYFSNFPNDSRSRKCLVLFVWCCELGHAICVGHALYTMTITYFAQPERLVRTPVSLGVAMLFGAFVPMCVQSFFAHRIYRLSDNSRIIPCLCWSLSLARLVATFVAAAVSLKPTFSSAQAEQQWGWLTVSIWSVGAANDAIIAGTLVYLYSHHRDEDLPKRALKIVDKLIVWTLETGAVTTIAGVITLISFLVNKQNYSWLAWWIATTRLFSNVLMASLNSRIALRAMTPSVLNLGRISHSISFRPSAISGNAETSKPSNTAA</sequence>
<organism evidence="3 4">
    <name type="scientific">Mycena belliarum</name>
    <dbReference type="NCBI Taxonomy" id="1033014"/>
    <lineage>
        <taxon>Eukaryota</taxon>
        <taxon>Fungi</taxon>
        <taxon>Dikarya</taxon>
        <taxon>Basidiomycota</taxon>
        <taxon>Agaricomycotina</taxon>
        <taxon>Agaricomycetes</taxon>
        <taxon>Agaricomycetidae</taxon>
        <taxon>Agaricales</taxon>
        <taxon>Marasmiineae</taxon>
        <taxon>Mycenaceae</taxon>
        <taxon>Mycena</taxon>
    </lineage>
</organism>
<keyword evidence="4" id="KW-1185">Reference proteome</keyword>
<reference evidence="3" key="1">
    <citation type="submission" date="2023-03" db="EMBL/GenBank/DDBJ databases">
        <title>Massive genome expansion in bonnet fungi (Mycena s.s.) driven by repeated elements and novel gene families across ecological guilds.</title>
        <authorList>
            <consortium name="Lawrence Berkeley National Laboratory"/>
            <person name="Harder C.B."/>
            <person name="Miyauchi S."/>
            <person name="Viragh M."/>
            <person name="Kuo A."/>
            <person name="Thoen E."/>
            <person name="Andreopoulos B."/>
            <person name="Lu D."/>
            <person name="Skrede I."/>
            <person name="Drula E."/>
            <person name="Henrissat B."/>
            <person name="Morin E."/>
            <person name="Kohler A."/>
            <person name="Barry K."/>
            <person name="LaButti K."/>
            <person name="Morin E."/>
            <person name="Salamov A."/>
            <person name="Lipzen A."/>
            <person name="Mereny Z."/>
            <person name="Hegedus B."/>
            <person name="Baldrian P."/>
            <person name="Stursova M."/>
            <person name="Weitz H."/>
            <person name="Taylor A."/>
            <person name="Grigoriev I.V."/>
            <person name="Nagy L.G."/>
            <person name="Martin F."/>
            <person name="Kauserud H."/>
        </authorList>
    </citation>
    <scope>NUCLEOTIDE SEQUENCE</scope>
    <source>
        <strain evidence="3">CBHHK173m</strain>
    </source>
</reference>
<evidence type="ECO:0000256" key="1">
    <source>
        <dbReference type="SAM" id="Phobius"/>
    </source>
</evidence>
<feature type="transmembrane region" description="Helical" evidence="1">
    <location>
        <begin position="240"/>
        <end position="261"/>
    </location>
</feature>
<keyword evidence="1" id="KW-0812">Transmembrane</keyword>
<evidence type="ECO:0000313" key="3">
    <source>
        <dbReference type="EMBL" id="KAJ7099442.1"/>
    </source>
</evidence>
<name>A0AAD6XTX7_9AGAR</name>
<feature type="transmembrane region" description="Helical" evidence="1">
    <location>
        <begin position="98"/>
        <end position="117"/>
    </location>
</feature>
<proteinExistence type="predicted"/>
<feature type="domain" description="DUF6534" evidence="2">
    <location>
        <begin position="178"/>
        <end position="264"/>
    </location>
</feature>
<evidence type="ECO:0000313" key="4">
    <source>
        <dbReference type="Proteomes" id="UP001222325"/>
    </source>
</evidence>
<dbReference type="PANTHER" id="PTHR40465">
    <property type="entry name" value="CHROMOSOME 1, WHOLE GENOME SHOTGUN SEQUENCE"/>
    <property type="match status" value="1"/>
</dbReference>
<accession>A0AAD6XTX7</accession>
<protein>
    <recommendedName>
        <fullName evidence="2">DUF6534 domain-containing protein</fullName>
    </recommendedName>
</protein>